<proteinExistence type="inferred from homology"/>
<feature type="region of interest" description="Disordered" evidence="10">
    <location>
        <begin position="348"/>
        <end position="368"/>
    </location>
</feature>
<dbReference type="STRING" id="1280948.HY36_10675"/>
<comment type="catalytic activity">
    <reaction evidence="9">
        <text>a quinone + NADH + 5 H(+)(in) = a quinol + NAD(+) + 4 H(+)(out)</text>
        <dbReference type="Rhea" id="RHEA:57888"/>
        <dbReference type="ChEBI" id="CHEBI:15378"/>
        <dbReference type="ChEBI" id="CHEBI:24646"/>
        <dbReference type="ChEBI" id="CHEBI:57540"/>
        <dbReference type="ChEBI" id="CHEBI:57945"/>
        <dbReference type="ChEBI" id="CHEBI:132124"/>
    </reaction>
</comment>
<dbReference type="GO" id="GO:0008324">
    <property type="term" value="F:monoatomic cation transmembrane transporter activity"/>
    <property type="evidence" value="ECO:0007669"/>
    <property type="project" value="UniProtKB-ARBA"/>
</dbReference>
<evidence type="ECO:0000256" key="2">
    <source>
        <dbReference type="ARBA" id="ARBA00022714"/>
    </source>
</evidence>
<dbReference type="AlphaFoldDB" id="A0A059DX50"/>
<feature type="region of interest" description="Disordered" evidence="10">
    <location>
        <begin position="215"/>
        <end position="280"/>
    </location>
</feature>
<evidence type="ECO:0000256" key="1">
    <source>
        <dbReference type="ARBA" id="ARBA00010643"/>
    </source>
</evidence>
<dbReference type="GO" id="GO:0022890">
    <property type="term" value="F:inorganic cation transmembrane transporter activity"/>
    <property type="evidence" value="ECO:0007669"/>
    <property type="project" value="UniProtKB-ARBA"/>
</dbReference>
<dbReference type="PANTHER" id="PTHR10371">
    <property type="entry name" value="NADH DEHYDROGENASE UBIQUINONE FLAVOPROTEIN 2, MITOCHONDRIAL"/>
    <property type="match status" value="1"/>
</dbReference>
<keyword evidence="2" id="KW-0001">2Fe-2S</keyword>
<evidence type="ECO:0000256" key="5">
    <source>
        <dbReference type="ARBA" id="ARBA00023004"/>
    </source>
</evidence>
<dbReference type="FunFam" id="1.10.10.1590:FF:000001">
    <property type="entry name" value="NADH-quinone oxidoreductase subunit E"/>
    <property type="match status" value="1"/>
</dbReference>
<evidence type="ECO:0008006" key="13">
    <source>
        <dbReference type="Google" id="ProtNLM"/>
    </source>
</evidence>
<dbReference type="InterPro" id="IPR041921">
    <property type="entry name" value="NuoE_N"/>
</dbReference>
<keyword evidence="7" id="KW-0520">NAD</keyword>
<dbReference type="GO" id="GO:0022804">
    <property type="term" value="F:active transmembrane transporter activity"/>
    <property type="evidence" value="ECO:0007669"/>
    <property type="project" value="UniProtKB-ARBA"/>
</dbReference>
<dbReference type="EMBL" id="AWFH01000062">
    <property type="protein sequence ID" value="KCZ57966.1"/>
    <property type="molecule type" value="Genomic_DNA"/>
</dbReference>
<gene>
    <name evidence="11" type="ORF">HY36_10675</name>
</gene>
<evidence type="ECO:0000313" key="12">
    <source>
        <dbReference type="Proteomes" id="UP000024547"/>
    </source>
</evidence>
<dbReference type="InterPro" id="IPR036249">
    <property type="entry name" value="Thioredoxin-like_sf"/>
</dbReference>
<comment type="caution">
    <text evidence="11">The sequence shown here is derived from an EMBL/GenBank/DDBJ whole genome shotgun (WGS) entry which is preliminary data.</text>
</comment>
<sequence>MALRRFDIEAGGDTFAFKPETEEKISFWRNKYPSDKQRSAVIPLLWLAQKDNNGWLSEPAMREVADRLEMPYIRVYEVATFYTMFRLQPVGKYHIQLCGTTPCQLRGAEKLKEVCQTEIGKQMYVTDDGRLSWEEVECLGACVNAPMVQVNDDYYEDLTPESLAVILNKLKNGVETHAGPQVDRINSAPEGGTAILTDPDLFNGSRNEVAFLPNLPTAEPEPEATAAGNPEEGAPTNTQREVPQKENAGKTTLISKTEKASEGQNAASAEKPAAVEVPTDQRDDLKRISGIGPKNEDALNALGIFTFQQIADWTPANVDWVEDYMSFPGRIEREDWIGQAKLLASGGETDFSKRVDAGEVESSKDDEE</sequence>
<dbReference type="OrthoDB" id="9807941at2"/>
<evidence type="ECO:0000256" key="7">
    <source>
        <dbReference type="ARBA" id="ARBA00023027"/>
    </source>
</evidence>
<dbReference type="GO" id="GO:0051537">
    <property type="term" value="F:2 iron, 2 sulfur cluster binding"/>
    <property type="evidence" value="ECO:0007669"/>
    <property type="project" value="UniProtKB-KW"/>
</dbReference>
<dbReference type="NCBIfam" id="NF005724">
    <property type="entry name" value="PRK07539.1-4"/>
    <property type="match status" value="1"/>
</dbReference>
<evidence type="ECO:0000256" key="8">
    <source>
        <dbReference type="ARBA" id="ARBA00034078"/>
    </source>
</evidence>
<accession>A0A059DX50</accession>
<dbReference type="GO" id="GO:0098662">
    <property type="term" value="P:inorganic cation transmembrane transport"/>
    <property type="evidence" value="ECO:0007669"/>
    <property type="project" value="UniProtKB-ARBA"/>
</dbReference>
<comment type="cofactor">
    <cofactor evidence="8">
        <name>[2Fe-2S] cluster</name>
        <dbReference type="ChEBI" id="CHEBI:190135"/>
    </cofactor>
</comment>
<evidence type="ECO:0000256" key="9">
    <source>
        <dbReference type="ARBA" id="ARBA00047712"/>
    </source>
</evidence>
<dbReference type="PROSITE" id="PS01099">
    <property type="entry name" value="COMPLEX1_24K"/>
    <property type="match status" value="1"/>
</dbReference>
<dbReference type="GO" id="GO:1902494">
    <property type="term" value="C:catalytic complex"/>
    <property type="evidence" value="ECO:0007669"/>
    <property type="project" value="UniProtKB-ARBA"/>
</dbReference>
<dbReference type="Gene3D" id="3.40.30.10">
    <property type="entry name" value="Glutaredoxin"/>
    <property type="match status" value="1"/>
</dbReference>
<feature type="compositionally biased region" description="Basic and acidic residues" evidence="10">
    <location>
        <begin position="350"/>
        <end position="368"/>
    </location>
</feature>
<dbReference type="Proteomes" id="UP000024547">
    <property type="component" value="Unassembled WGS sequence"/>
</dbReference>
<comment type="similarity">
    <text evidence="1">Belongs to the complex I 24 kDa subunit family.</text>
</comment>
<dbReference type="Pfam" id="PF01257">
    <property type="entry name" value="2Fe-2S_thioredx"/>
    <property type="match status" value="1"/>
</dbReference>
<keyword evidence="4" id="KW-1278">Translocase</keyword>
<dbReference type="RefSeq" id="WP_035555001.1">
    <property type="nucleotide sequence ID" value="NZ_AWFH01000062.1"/>
</dbReference>
<dbReference type="Gene3D" id="1.10.150.20">
    <property type="entry name" value="5' to 3' exonuclease, C-terminal subdomain"/>
    <property type="match status" value="1"/>
</dbReference>
<dbReference type="InterPro" id="IPR002023">
    <property type="entry name" value="NuoE-like"/>
</dbReference>
<evidence type="ECO:0000256" key="3">
    <source>
        <dbReference type="ARBA" id="ARBA00022723"/>
    </source>
</evidence>
<name>A0A059DX50_9PROT</name>
<feature type="compositionally biased region" description="Low complexity" evidence="10">
    <location>
        <begin position="215"/>
        <end position="235"/>
    </location>
</feature>
<dbReference type="FunFam" id="3.40.30.10:FF:000022">
    <property type="entry name" value="NADH dehydrogenase flavoprotein 2, mitochondrial"/>
    <property type="match status" value="1"/>
</dbReference>
<keyword evidence="12" id="KW-1185">Reference proteome</keyword>
<protein>
    <recommendedName>
        <fullName evidence="13">NADH-quinone oxidoreductase subunit NuoE</fullName>
    </recommendedName>
</protein>
<dbReference type="GO" id="GO:0046872">
    <property type="term" value="F:metal ion binding"/>
    <property type="evidence" value="ECO:0007669"/>
    <property type="project" value="UniProtKB-KW"/>
</dbReference>
<dbReference type="PANTHER" id="PTHR10371:SF3">
    <property type="entry name" value="NADH DEHYDROGENASE [UBIQUINONE] FLAVOPROTEIN 2, MITOCHONDRIAL"/>
    <property type="match status" value="1"/>
</dbReference>
<dbReference type="Gene3D" id="1.10.10.1590">
    <property type="entry name" value="NADH-quinone oxidoreductase subunit E"/>
    <property type="match status" value="1"/>
</dbReference>
<organism evidence="11 12">
    <name type="scientific">Hyphomonas atlantica</name>
    <dbReference type="NCBI Taxonomy" id="1280948"/>
    <lineage>
        <taxon>Bacteria</taxon>
        <taxon>Pseudomonadati</taxon>
        <taxon>Pseudomonadota</taxon>
        <taxon>Alphaproteobacteria</taxon>
        <taxon>Hyphomonadales</taxon>
        <taxon>Hyphomonadaceae</taxon>
        <taxon>Hyphomonas</taxon>
    </lineage>
</organism>
<dbReference type="CDD" id="cd03064">
    <property type="entry name" value="TRX_Fd_NuoE"/>
    <property type="match status" value="1"/>
</dbReference>
<dbReference type="SUPFAM" id="SSF52833">
    <property type="entry name" value="Thioredoxin-like"/>
    <property type="match status" value="1"/>
</dbReference>
<keyword evidence="6" id="KW-0411">Iron-sulfur</keyword>
<dbReference type="GO" id="GO:0003954">
    <property type="term" value="F:NADH dehydrogenase activity"/>
    <property type="evidence" value="ECO:0007669"/>
    <property type="project" value="TreeGrafter"/>
</dbReference>
<dbReference type="GO" id="GO:0098796">
    <property type="term" value="C:membrane protein complex"/>
    <property type="evidence" value="ECO:0007669"/>
    <property type="project" value="UniProtKB-ARBA"/>
</dbReference>
<dbReference type="GO" id="GO:0031967">
    <property type="term" value="C:organelle envelope"/>
    <property type="evidence" value="ECO:0007669"/>
    <property type="project" value="UniProtKB-ARBA"/>
</dbReference>
<dbReference type="eggNOG" id="COG1905">
    <property type="taxonomic scope" value="Bacteria"/>
</dbReference>
<dbReference type="GO" id="GO:0031090">
    <property type="term" value="C:organelle membrane"/>
    <property type="evidence" value="ECO:0007669"/>
    <property type="project" value="UniProtKB-ARBA"/>
</dbReference>
<dbReference type="NCBIfam" id="TIGR01958">
    <property type="entry name" value="nuoE_fam"/>
    <property type="match status" value="1"/>
</dbReference>
<evidence type="ECO:0000256" key="6">
    <source>
        <dbReference type="ARBA" id="ARBA00023014"/>
    </source>
</evidence>
<evidence type="ECO:0000256" key="4">
    <source>
        <dbReference type="ARBA" id="ARBA00022967"/>
    </source>
</evidence>
<dbReference type="eggNOG" id="COG3743">
    <property type="taxonomic scope" value="Bacteria"/>
</dbReference>
<keyword evidence="5" id="KW-0408">Iron</keyword>
<reference evidence="11 12" key="1">
    <citation type="journal article" date="2014" name="Antonie Van Leeuwenhoek">
        <title>Hyphomonas beringensis sp. nov. and Hyphomonas chukchiensis sp. nov., isolated from surface seawater of the Bering Sea and Chukchi Sea.</title>
        <authorList>
            <person name="Li C."/>
            <person name="Lai Q."/>
            <person name="Li G."/>
            <person name="Dong C."/>
            <person name="Wang J."/>
            <person name="Liao Y."/>
            <person name="Shao Z."/>
        </authorList>
    </citation>
    <scope>NUCLEOTIDE SEQUENCE [LARGE SCALE GENOMIC DNA]</scope>
    <source>
        <strain evidence="11 12">22II1-22F38</strain>
    </source>
</reference>
<dbReference type="PATRIC" id="fig|1280948.3.peg.3257"/>
<keyword evidence="3" id="KW-0479">Metal-binding</keyword>
<evidence type="ECO:0000313" key="11">
    <source>
        <dbReference type="EMBL" id="KCZ57966.1"/>
    </source>
</evidence>
<evidence type="ECO:0000256" key="10">
    <source>
        <dbReference type="SAM" id="MobiDB-lite"/>
    </source>
</evidence>
<dbReference type="InterPro" id="IPR042128">
    <property type="entry name" value="NuoE_dom"/>
</dbReference>